<feature type="compositionally biased region" description="Basic and acidic residues" evidence="1">
    <location>
        <begin position="582"/>
        <end position="591"/>
    </location>
</feature>
<dbReference type="VEuPathDB" id="TriTrypDB:TRSC58_05368"/>
<gene>
    <name evidence="2" type="ORF">TRSC58_05368</name>
</gene>
<evidence type="ECO:0000313" key="3">
    <source>
        <dbReference type="Proteomes" id="UP000031737"/>
    </source>
</evidence>
<comment type="caution">
    <text evidence="2">The sequence shown here is derived from an EMBL/GenBank/DDBJ whole genome shotgun (WGS) entry which is preliminary data.</text>
</comment>
<feature type="region of interest" description="Disordered" evidence="1">
    <location>
        <begin position="107"/>
        <end position="210"/>
    </location>
</feature>
<sequence length="615" mass="65962">MRRCVSVAATTPTAAIVTAWRGTAPAMGALASWQSAYFHSSKFIGRKSGGSKKLGSGASISSTTTAASLPAPSSITATAAGDGGALGSHKEAAGGDGAVGEARTREHNVAAPAASASAGVSSSTTSIGPSASTTKNNNNNNNSTGNASSAVSAELASGKGGAQRMKKTRVPHQRNSMQKLTDSAASPGQGEDVMPFRKQESTNLSRSATDDVSVGLEEDVVVERASITKLFMLSDSVASIFCALPQNQRSIDNYLREVDQAVLPPLAPKHRVDEIGNLLHRDENYAGLSNEVVARREIAERVLSEERANHTLCIHVRDMDQLVPPPHLLLESATKAPSKTTLTGGARRRKVSRVEKKSGVVRTTTLTPIERLLALHEWQIKALQKARESQERFKVPENYHAITRVRFHDPPRADLTVVQGSGCAKTVADVIATMDGKLNSDMNAEDNKDDEIFNQKQAEYDENGTTFLSKPFAFKPLLSVVASCIPRREPTLGSRCGEEMFFSSRSPSINTAAATAMTKTRKTRKTKGADTATTKLAGAAKMGEELLGRRVPPMPRFTTRVTVLVEHDELEPMDLLSMAERSTTRKDDVDGKTSASPRKKRVPRIYCHIADGGEY</sequence>
<dbReference type="EMBL" id="AUPL01005368">
    <property type="protein sequence ID" value="ESL06950.1"/>
    <property type="molecule type" value="Genomic_DNA"/>
</dbReference>
<dbReference type="Proteomes" id="UP000031737">
    <property type="component" value="Unassembled WGS sequence"/>
</dbReference>
<name>A0A061IXZ7_TRYRA</name>
<feature type="compositionally biased region" description="Polar residues" evidence="1">
    <location>
        <begin position="173"/>
        <end position="186"/>
    </location>
</feature>
<feature type="compositionally biased region" description="Low complexity" evidence="1">
    <location>
        <begin position="51"/>
        <end position="68"/>
    </location>
</feature>
<reference evidence="2 3" key="1">
    <citation type="submission" date="2013-07" db="EMBL/GenBank/DDBJ databases">
        <authorList>
            <person name="Stoco P.H."/>
            <person name="Wagner G."/>
            <person name="Gerber A."/>
            <person name="Zaha A."/>
            <person name="Thompson C."/>
            <person name="Bartholomeu D.C."/>
            <person name="Luckemeyer D.D."/>
            <person name="Bahia D."/>
            <person name="Loreto E."/>
            <person name="Prestes E.B."/>
            <person name="Lima F.M."/>
            <person name="Rodrigues-Luiz G."/>
            <person name="Vallejo G.A."/>
            <person name="Filho J.F."/>
            <person name="Monteiro K.M."/>
            <person name="Tyler K.M."/>
            <person name="de Almeida L.G."/>
            <person name="Ortiz M.F."/>
            <person name="Siervo M.A."/>
            <person name="de Moraes M.H."/>
            <person name="Cunha O.L."/>
            <person name="Mendonca-Neto R."/>
            <person name="Silva R."/>
            <person name="Teixeira S.M."/>
            <person name="Murta S.M."/>
            <person name="Sincero T.C."/>
            <person name="Mendes T.A."/>
            <person name="Urmenyi T.P."/>
            <person name="Silva V.G."/>
            <person name="da Rocha W.D."/>
            <person name="Andersson B."/>
            <person name="Romanha A.J."/>
            <person name="Steindel M."/>
            <person name="de Vasconcelos A.T."/>
            <person name="Grisard E.C."/>
        </authorList>
    </citation>
    <scope>NUCLEOTIDE SEQUENCE [LARGE SCALE GENOMIC DNA]</scope>
    <source>
        <strain evidence="2 3">SC58</strain>
    </source>
</reference>
<dbReference type="OrthoDB" id="266575at2759"/>
<proteinExistence type="predicted"/>
<evidence type="ECO:0000256" key="1">
    <source>
        <dbReference type="SAM" id="MobiDB-lite"/>
    </source>
</evidence>
<protein>
    <submittedName>
        <fullName evidence="2">Uncharacterized protein</fullName>
    </submittedName>
</protein>
<accession>A0A061IXZ7</accession>
<organism evidence="2 3">
    <name type="scientific">Trypanosoma rangeli SC58</name>
    <dbReference type="NCBI Taxonomy" id="429131"/>
    <lineage>
        <taxon>Eukaryota</taxon>
        <taxon>Discoba</taxon>
        <taxon>Euglenozoa</taxon>
        <taxon>Kinetoplastea</taxon>
        <taxon>Metakinetoplastina</taxon>
        <taxon>Trypanosomatida</taxon>
        <taxon>Trypanosomatidae</taxon>
        <taxon>Trypanosoma</taxon>
        <taxon>Herpetosoma</taxon>
    </lineage>
</organism>
<evidence type="ECO:0000313" key="2">
    <source>
        <dbReference type="EMBL" id="ESL06950.1"/>
    </source>
</evidence>
<feature type="region of interest" description="Disordered" evidence="1">
    <location>
        <begin position="48"/>
        <end position="68"/>
    </location>
</feature>
<feature type="compositionally biased region" description="Low complexity" evidence="1">
    <location>
        <begin position="109"/>
        <end position="153"/>
    </location>
</feature>
<feature type="region of interest" description="Disordered" evidence="1">
    <location>
        <begin position="579"/>
        <end position="602"/>
    </location>
</feature>
<dbReference type="AlphaFoldDB" id="A0A061IXZ7"/>
<keyword evidence="3" id="KW-1185">Reference proteome</keyword>